<keyword evidence="3" id="KW-1185">Reference proteome</keyword>
<dbReference type="InterPro" id="IPR016040">
    <property type="entry name" value="NAD(P)-bd_dom"/>
</dbReference>
<dbReference type="EMBL" id="FOEP01000017">
    <property type="protein sequence ID" value="SEQ93612.1"/>
    <property type="molecule type" value="Genomic_DNA"/>
</dbReference>
<dbReference type="PANTHER" id="PTHR47129:SF1">
    <property type="entry name" value="NMRA-LIKE DOMAIN-CONTAINING PROTEIN"/>
    <property type="match status" value="1"/>
</dbReference>
<sequence>MLIVTGATGQLGRKIVENLLHHVAAERIGVSVRDTAKAEAFAALGVRVRQGDYNDPESLRQAWDGAERLLLVSSNAAATDGNPLAQHATAIDVARDIGVERIFYTSQVSSSPDSHFPPGRDHAATEAMLATSGLAWTALRHGFYAASAVMMNARGLKAGRLAAPQDGKVAWTTHDDLAALDAALLVGQEVIDGPTPPLTGAEAFDLAELAERAGQIRGRPVERVLISEDVLQANARASGVPEGSIAVMLGYYRAARAGEFSTVDPTLSRILGRAPQTMSAVLQASLR</sequence>
<gene>
    <name evidence="2" type="ORF">SAMN04488092_11710</name>
</gene>
<dbReference type="InterPro" id="IPR036291">
    <property type="entry name" value="NAD(P)-bd_dom_sf"/>
</dbReference>
<dbReference type="Gene3D" id="3.90.25.10">
    <property type="entry name" value="UDP-galactose 4-epimerase, domain 1"/>
    <property type="match status" value="1"/>
</dbReference>
<dbReference type="RefSeq" id="WP_090271061.1">
    <property type="nucleotide sequence ID" value="NZ_FOEP01000017.1"/>
</dbReference>
<evidence type="ECO:0000259" key="1">
    <source>
        <dbReference type="Pfam" id="PF13460"/>
    </source>
</evidence>
<dbReference type="STRING" id="657014.SAMN04488092_11710"/>
<feature type="domain" description="NAD(P)-binding" evidence="1">
    <location>
        <begin position="6"/>
        <end position="144"/>
    </location>
</feature>
<dbReference type="PANTHER" id="PTHR47129">
    <property type="entry name" value="QUINONE OXIDOREDUCTASE 2"/>
    <property type="match status" value="1"/>
</dbReference>
<dbReference type="Gene3D" id="3.40.50.720">
    <property type="entry name" value="NAD(P)-binding Rossmann-like Domain"/>
    <property type="match status" value="1"/>
</dbReference>
<reference evidence="2 3" key="1">
    <citation type="submission" date="2016-10" db="EMBL/GenBank/DDBJ databases">
        <authorList>
            <person name="de Groot N.N."/>
        </authorList>
    </citation>
    <scope>NUCLEOTIDE SEQUENCE [LARGE SCALE GENOMIC DNA]</scope>
    <source>
        <strain evidence="2 3">DSM 22007</strain>
    </source>
</reference>
<proteinExistence type="predicted"/>
<accession>A0A1H9K3C8</accession>
<dbReference type="AlphaFoldDB" id="A0A1H9K3C8"/>
<dbReference type="SUPFAM" id="SSF51735">
    <property type="entry name" value="NAD(P)-binding Rossmann-fold domains"/>
    <property type="match status" value="1"/>
</dbReference>
<organism evidence="2 3">
    <name type="scientific">Thalassovita taeanensis</name>
    <dbReference type="NCBI Taxonomy" id="657014"/>
    <lineage>
        <taxon>Bacteria</taxon>
        <taxon>Pseudomonadati</taxon>
        <taxon>Pseudomonadota</taxon>
        <taxon>Alphaproteobacteria</taxon>
        <taxon>Rhodobacterales</taxon>
        <taxon>Roseobacteraceae</taxon>
        <taxon>Thalassovita</taxon>
    </lineage>
</organism>
<name>A0A1H9K3C8_9RHOB</name>
<dbReference type="Proteomes" id="UP000198634">
    <property type="component" value="Unassembled WGS sequence"/>
</dbReference>
<protein>
    <submittedName>
        <fullName evidence="2">Uncharacterized conserved protein YbjT, contains NAD(P)-binding and DUF2867 domains</fullName>
    </submittedName>
</protein>
<evidence type="ECO:0000313" key="2">
    <source>
        <dbReference type="EMBL" id="SEQ93612.1"/>
    </source>
</evidence>
<dbReference type="Pfam" id="PF13460">
    <property type="entry name" value="NAD_binding_10"/>
    <property type="match status" value="1"/>
</dbReference>
<evidence type="ECO:0000313" key="3">
    <source>
        <dbReference type="Proteomes" id="UP000198634"/>
    </source>
</evidence>
<dbReference type="InterPro" id="IPR052718">
    <property type="entry name" value="NmrA-type_oxidoreductase"/>
</dbReference>
<dbReference type="OrthoDB" id="7771794at2"/>